<dbReference type="Gene3D" id="3.40.630.30">
    <property type="match status" value="1"/>
</dbReference>
<name>A0ABP7B506_9MICO</name>
<dbReference type="InterPro" id="IPR000182">
    <property type="entry name" value="GNAT_dom"/>
</dbReference>
<keyword evidence="1" id="KW-0808">Transferase</keyword>
<protein>
    <submittedName>
        <fullName evidence="4">GNAT family N-acetyltransferase</fullName>
    </submittedName>
</protein>
<dbReference type="EMBL" id="BAAAYV010000004">
    <property type="protein sequence ID" value="GAA3649557.1"/>
    <property type="molecule type" value="Genomic_DNA"/>
</dbReference>
<sequence length="211" mass="24107">MLEEEYQKRRVLPRHLRKQTEPERPFSYEIRPATLEDIPDIREIYNYYVRNSVVTFDEKAWSHKRWREKFEHLQKLGLPFLVAVAPTGQVLGYALVSPWASKSAYRYTVENSVYLGQAATGKGLGRALLEALIEASEQIGLRQLVAVISDKGAEASIALHEKLGFEEVGRMGKVGYKFDRWLGTIYLQKQLNPRKKPGILKRMLGAGASEE</sequence>
<proteinExistence type="predicted"/>
<dbReference type="PANTHER" id="PTHR43072:SF23">
    <property type="entry name" value="UPF0039 PROTEIN C11D3.02C"/>
    <property type="match status" value="1"/>
</dbReference>
<gene>
    <name evidence="4" type="ORF">GCM10022202_06590</name>
</gene>
<dbReference type="RefSeq" id="WP_221859948.1">
    <property type="nucleotide sequence ID" value="NZ_BAAAYV010000004.1"/>
</dbReference>
<dbReference type="SUPFAM" id="SSF55729">
    <property type="entry name" value="Acyl-CoA N-acyltransferases (Nat)"/>
    <property type="match status" value="1"/>
</dbReference>
<dbReference type="Proteomes" id="UP001410795">
    <property type="component" value="Unassembled WGS sequence"/>
</dbReference>
<evidence type="ECO:0000256" key="1">
    <source>
        <dbReference type="ARBA" id="ARBA00022679"/>
    </source>
</evidence>
<organism evidence="4 5">
    <name type="scientific">Microbacterium marinilacus</name>
    <dbReference type="NCBI Taxonomy" id="415209"/>
    <lineage>
        <taxon>Bacteria</taxon>
        <taxon>Bacillati</taxon>
        <taxon>Actinomycetota</taxon>
        <taxon>Actinomycetes</taxon>
        <taxon>Micrococcales</taxon>
        <taxon>Microbacteriaceae</taxon>
        <taxon>Microbacterium</taxon>
    </lineage>
</organism>
<comment type="caution">
    <text evidence="4">The sequence shown here is derived from an EMBL/GenBank/DDBJ whole genome shotgun (WGS) entry which is preliminary data.</text>
</comment>
<dbReference type="CDD" id="cd04301">
    <property type="entry name" value="NAT_SF"/>
    <property type="match status" value="1"/>
</dbReference>
<evidence type="ECO:0000313" key="5">
    <source>
        <dbReference type="Proteomes" id="UP001410795"/>
    </source>
</evidence>
<keyword evidence="2" id="KW-0012">Acyltransferase</keyword>
<feature type="domain" description="N-acetyltransferase" evidence="3">
    <location>
        <begin position="28"/>
        <end position="192"/>
    </location>
</feature>
<accession>A0ABP7B506</accession>
<evidence type="ECO:0000256" key="2">
    <source>
        <dbReference type="ARBA" id="ARBA00023315"/>
    </source>
</evidence>
<dbReference type="Pfam" id="PF00583">
    <property type="entry name" value="Acetyltransf_1"/>
    <property type="match status" value="1"/>
</dbReference>
<dbReference type="PROSITE" id="PS51186">
    <property type="entry name" value="GNAT"/>
    <property type="match status" value="1"/>
</dbReference>
<dbReference type="InterPro" id="IPR016181">
    <property type="entry name" value="Acyl_CoA_acyltransferase"/>
</dbReference>
<dbReference type="PANTHER" id="PTHR43072">
    <property type="entry name" value="N-ACETYLTRANSFERASE"/>
    <property type="match status" value="1"/>
</dbReference>
<evidence type="ECO:0000313" key="4">
    <source>
        <dbReference type="EMBL" id="GAA3649557.1"/>
    </source>
</evidence>
<reference evidence="5" key="1">
    <citation type="journal article" date="2019" name="Int. J. Syst. Evol. Microbiol.">
        <title>The Global Catalogue of Microorganisms (GCM) 10K type strain sequencing project: providing services to taxonomists for standard genome sequencing and annotation.</title>
        <authorList>
            <consortium name="The Broad Institute Genomics Platform"/>
            <consortium name="The Broad Institute Genome Sequencing Center for Infectious Disease"/>
            <person name="Wu L."/>
            <person name="Ma J."/>
        </authorList>
    </citation>
    <scope>NUCLEOTIDE SEQUENCE [LARGE SCALE GENOMIC DNA]</scope>
    <source>
        <strain evidence="5">JCM 16546</strain>
    </source>
</reference>
<keyword evidence="5" id="KW-1185">Reference proteome</keyword>
<evidence type="ECO:0000259" key="3">
    <source>
        <dbReference type="PROSITE" id="PS51186"/>
    </source>
</evidence>